<dbReference type="PANTHER" id="PTHR43149:SF1">
    <property type="entry name" value="DELTA(3,5)-DELTA(2,4)-DIENOYL-COA ISOMERASE, MITOCHONDRIAL"/>
    <property type="match status" value="1"/>
</dbReference>
<dbReference type="GO" id="GO:0005777">
    <property type="term" value="C:peroxisome"/>
    <property type="evidence" value="ECO:0007669"/>
    <property type="project" value="UniProtKB-SubCell"/>
</dbReference>
<dbReference type="PROSITE" id="PS00166">
    <property type="entry name" value="ENOYL_COA_HYDRATASE"/>
    <property type="match status" value="1"/>
</dbReference>
<comment type="pathway">
    <text evidence="2">Lipid metabolism; fatty acid beta-oxidation.</text>
</comment>
<dbReference type="GO" id="GO:0016853">
    <property type="term" value="F:isomerase activity"/>
    <property type="evidence" value="ECO:0007669"/>
    <property type="project" value="UniProtKB-KW"/>
</dbReference>
<evidence type="ECO:0008006" key="10">
    <source>
        <dbReference type="Google" id="ProtNLM"/>
    </source>
</evidence>
<reference evidence="9" key="1">
    <citation type="submission" date="2018-05" db="EMBL/GenBank/DDBJ databases">
        <authorList>
            <person name="Lanie J.A."/>
            <person name="Ng W.-L."/>
            <person name="Kazmierczak K.M."/>
            <person name="Andrzejewski T.M."/>
            <person name="Davidsen T.M."/>
            <person name="Wayne K.J."/>
            <person name="Tettelin H."/>
            <person name="Glass J.I."/>
            <person name="Rusch D."/>
            <person name="Podicherti R."/>
            <person name="Tsui H.-C.T."/>
            <person name="Winkler M.E."/>
        </authorList>
    </citation>
    <scope>NUCLEOTIDE SEQUENCE</scope>
</reference>
<dbReference type="FunFam" id="1.10.12.10:FF:000004">
    <property type="entry name" value="Delta3,5-delta2,4-dienoyl-CoA isomerase"/>
    <property type="match status" value="1"/>
</dbReference>
<dbReference type="PANTHER" id="PTHR43149">
    <property type="entry name" value="ENOYL-COA HYDRATASE"/>
    <property type="match status" value="1"/>
</dbReference>
<evidence type="ECO:0000256" key="3">
    <source>
        <dbReference type="ARBA" id="ARBA00005254"/>
    </source>
</evidence>
<keyword evidence="6" id="KW-0443">Lipid metabolism</keyword>
<evidence type="ECO:0000256" key="6">
    <source>
        <dbReference type="ARBA" id="ARBA00023098"/>
    </source>
</evidence>
<comment type="similarity">
    <text evidence="3">Belongs to the enoyl-CoA hydratase/isomerase family.</text>
</comment>
<dbReference type="FunFam" id="3.90.226.10:FF:000024">
    <property type="entry name" value="Delta3,5-delta2,4-dienoyl-CoA isomerase"/>
    <property type="match status" value="1"/>
</dbReference>
<name>A0A381Q488_9ZZZZ</name>
<evidence type="ECO:0000256" key="5">
    <source>
        <dbReference type="ARBA" id="ARBA00022990"/>
    </source>
</evidence>
<evidence type="ECO:0000256" key="8">
    <source>
        <dbReference type="ARBA" id="ARBA00023235"/>
    </source>
</evidence>
<dbReference type="InterPro" id="IPR045002">
    <property type="entry name" value="Ech1-like"/>
</dbReference>
<evidence type="ECO:0000256" key="2">
    <source>
        <dbReference type="ARBA" id="ARBA00005005"/>
    </source>
</evidence>
<evidence type="ECO:0000313" key="9">
    <source>
        <dbReference type="EMBL" id="SUZ74156.1"/>
    </source>
</evidence>
<dbReference type="InterPro" id="IPR029045">
    <property type="entry name" value="ClpP/crotonase-like_dom_sf"/>
</dbReference>
<dbReference type="EMBL" id="UINC01001202">
    <property type="protein sequence ID" value="SUZ74156.1"/>
    <property type="molecule type" value="Genomic_DNA"/>
</dbReference>
<keyword evidence="8" id="KW-0413">Isomerase</keyword>
<dbReference type="UniPathway" id="UPA00659"/>
<keyword evidence="4" id="KW-0276">Fatty acid metabolism</keyword>
<dbReference type="GO" id="GO:0006635">
    <property type="term" value="P:fatty acid beta-oxidation"/>
    <property type="evidence" value="ECO:0007669"/>
    <property type="project" value="UniProtKB-UniPathway"/>
</dbReference>
<dbReference type="InterPro" id="IPR014748">
    <property type="entry name" value="Enoyl-CoA_hydra_C"/>
</dbReference>
<dbReference type="CDD" id="cd06558">
    <property type="entry name" value="crotonase-like"/>
    <property type="match status" value="1"/>
</dbReference>
<keyword evidence="5" id="KW-0007">Acetylation</keyword>
<sequence>MTDSLLIKIDASVAEIKLNRPGKANALDEELWMALGNSFNELSENEAVRVCILSGTGNHFTSGIDLGFLQTMGQEVEKYDCEGRKRDFLRQKILKLQAAFTQIEQCRKPVLAAIHGGCIGGGVDLISACDMRYSTCNAVFQIKEIDLGLTADVGTLQRLPHLIPQGIVRELAYTARKFSGKEALELGLVNRCYDDQKTMISEVQKIAERIAGKPPLALRGVKEMLLHARDHSVADGLDYVATWNSAMLLSADLEESVMAMMESRSPEFKD</sequence>
<keyword evidence="7" id="KW-0576">Peroxisome</keyword>
<evidence type="ECO:0000256" key="4">
    <source>
        <dbReference type="ARBA" id="ARBA00022832"/>
    </source>
</evidence>
<proteinExistence type="inferred from homology"/>
<dbReference type="Gene3D" id="3.90.226.10">
    <property type="entry name" value="2-enoyl-CoA Hydratase, Chain A, domain 1"/>
    <property type="match status" value="1"/>
</dbReference>
<evidence type="ECO:0000256" key="1">
    <source>
        <dbReference type="ARBA" id="ARBA00004275"/>
    </source>
</evidence>
<organism evidence="9">
    <name type="scientific">marine metagenome</name>
    <dbReference type="NCBI Taxonomy" id="408172"/>
    <lineage>
        <taxon>unclassified sequences</taxon>
        <taxon>metagenomes</taxon>
        <taxon>ecological metagenomes</taxon>
    </lineage>
</organism>
<dbReference type="InterPro" id="IPR018376">
    <property type="entry name" value="Enoyl-CoA_hyd/isom_CS"/>
</dbReference>
<dbReference type="SUPFAM" id="SSF52096">
    <property type="entry name" value="ClpP/crotonase"/>
    <property type="match status" value="1"/>
</dbReference>
<gene>
    <name evidence="9" type="ORF">METZ01_LOCUS27010</name>
</gene>
<accession>A0A381Q488</accession>
<protein>
    <recommendedName>
        <fullName evidence="10">Enoyl-CoA hydratase</fullName>
    </recommendedName>
</protein>
<dbReference type="NCBIfam" id="NF004794">
    <property type="entry name" value="PRK06142.1"/>
    <property type="match status" value="1"/>
</dbReference>
<dbReference type="Pfam" id="PF00378">
    <property type="entry name" value="ECH_1"/>
    <property type="match status" value="1"/>
</dbReference>
<evidence type="ECO:0000256" key="7">
    <source>
        <dbReference type="ARBA" id="ARBA00023140"/>
    </source>
</evidence>
<dbReference type="InterPro" id="IPR001753">
    <property type="entry name" value="Enoyl-CoA_hydra/iso"/>
</dbReference>
<dbReference type="AlphaFoldDB" id="A0A381Q488"/>
<comment type="subcellular location">
    <subcellularLocation>
        <location evidence="1">Peroxisome</location>
    </subcellularLocation>
</comment>
<dbReference type="Gene3D" id="1.10.12.10">
    <property type="entry name" value="Lyase 2-enoyl-coa Hydratase, Chain A, domain 2"/>
    <property type="match status" value="1"/>
</dbReference>